<dbReference type="AlphaFoldDB" id="A0A8J7Z1N9"/>
<proteinExistence type="predicted"/>
<keyword evidence="1" id="KW-1133">Transmembrane helix</keyword>
<protein>
    <submittedName>
        <fullName evidence="2">Conjugal transfer protein TraF</fullName>
    </submittedName>
</protein>
<dbReference type="Gene3D" id="3.40.30.10">
    <property type="entry name" value="Glutaredoxin"/>
    <property type="match status" value="1"/>
</dbReference>
<feature type="transmembrane region" description="Helical" evidence="1">
    <location>
        <begin position="6"/>
        <end position="25"/>
    </location>
</feature>
<dbReference type="InterPro" id="IPR036249">
    <property type="entry name" value="Thioredoxin-like_sf"/>
</dbReference>
<keyword evidence="1" id="KW-0812">Transmembrane</keyword>
<organism evidence="2 3">
    <name type="scientific">Candidatus Altarchaeum hamiconexum</name>
    <dbReference type="NCBI Taxonomy" id="1803513"/>
    <lineage>
        <taxon>Archaea</taxon>
        <taxon>Candidatus Altarchaeota</taxon>
        <taxon>Candidatus Altiarchaeia</taxon>
        <taxon>Candidatus Altarchaeales</taxon>
        <taxon>Candidatus Altarchaeaceae</taxon>
        <taxon>Candidatus Altarchaeum</taxon>
    </lineage>
</organism>
<sequence>MNKNLYIFAAILTTIVFLFGVFLGIEINVQQSEVLKEEFKEIDMMIKSANLNEILYDLNIRNETCNLSSRIVEKLANDSYATGIKVEKFEESKKIDIPTYKNLKKEYTLMQTQHYIFTRKLKERCSFDYSIILYFYNSKCNKCNDQGMILTDLKRKYVNDLMVFSFDADLDLSTIDAFKKIYNIEEFPTLIINEKKYGFMTNIEIEEIL</sequence>
<gene>
    <name evidence="2" type="ORF">GW910_05295</name>
</gene>
<evidence type="ECO:0000313" key="2">
    <source>
        <dbReference type="EMBL" id="NCN65457.1"/>
    </source>
</evidence>
<accession>A0A8J7Z1N9</accession>
<keyword evidence="1" id="KW-0472">Membrane</keyword>
<reference evidence="2" key="1">
    <citation type="submission" date="2019-11" db="EMBL/GenBank/DDBJ databases">
        <title>Lipid analysis of CO2-rich subsurface aquifers suggests an autotrophy-based deep biosphere with lysolipids enriched in CPR bacteria.</title>
        <authorList>
            <person name="Probst A.J."/>
            <person name="Elling F.J."/>
            <person name="Castelle C.J."/>
            <person name="Zhu Q."/>
            <person name="Elvert M."/>
            <person name="Birarda G."/>
            <person name="Holman H.-Y."/>
            <person name="Lane K.R."/>
            <person name="Ladd B."/>
            <person name="Ryan M.C."/>
            <person name="Woyke T."/>
            <person name="Hinrichs K.-U."/>
            <person name="Banfield J.F."/>
        </authorList>
    </citation>
    <scope>NUCLEOTIDE SEQUENCE</scope>
    <source>
        <strain evidence="2">CG_2015-01_33_1645</strain>
    </source>
</reference>
<dbReference type="SUPFAM" id="SSF52833">
    <property type="entry name" value="Thioredoxin-like"/>
    <property type="match status" value="1"/>
</dbReference>
<dbReference type="EMBL" id="JAACVF010000145">
    <property type="protein sequence ID" value="NCN65457.1"/>
    <property type="molecule type" value="Genomic_DNA"/>
</dbReference>
<name>A0A8J7Z1N9_9ARCH</name>
<evidence type="ECO:0000313" key="3">
    <source>
        <dbReference type="Proteomes" id="UP000768163"/>
    </source>
</evidence>
<comment type="caution">
    <text evidence="2">The sequence shown here is derived from an EMBL/GenBank/DDBJ whole genome shotgun (WGS) entry which is preliminary data.</text>
</comment>
<evidence type="ECO:0000256" key="1">
    <source>
        <dbReference type="SAM" id="Phobius"/>
    </source>
</evidence>
<dbReference type="Proteomes" id="UP000768163">
    <property type="component" value="Unassembled WGS sequence"/>
</dbReference>